<proteinExistence type="predicted"/>
<dbReference type="InterPro" id="IPR045444">
    <property type="entry name" value="DUF6503"/>
</dbReference>
<gene>
    <name evidence="1" type="ORF">BCY91_14645</name>
</gene>
<keyword evidence="2" id="KW-1185">Reference proteome</keyword>
<organism evidence="1 2">
    <name type="scientific">Pelobium manganitolerans</name>
    <dbReference type="NCBI Taxonomy" id="1842495"/>
    <lineage>
        <taxon>Bacteria</taxon>
        <taxon>Pseudomonadati</taxon>
        <taxon>Bacteroidota</taxon>
        <taxon>Sphingobacteriia</taxon>
        <taxon>Sphingobacteriales</taxon>
        <taxon>Sphingobacteriaceae</taxon>
        <taxon>Pelobium</taxon>
    </lineage>
</organism>
<dbReference type="AlphaFoldDB" id="A0A419S9A7"/>
<dbReference type="RefSeq" id="WP_120180757.1">
    <property type="nucleotide sequence ID" value="NZ_MBTA01000004.1"/>
</dbReference>
<protein>
    <recommendedName>
        <fullName evidence="3">Lipoprotein</fullName>
    </recommendedName>
</protein>
<evidence type="ECO:0000313" key="2">
    <source>
        <dbReference type="Proteomes" id="UP000283433"/>
    </source>
</evidence>
<reference evidence="1 2" key="1">
    <citation type="submission" date="2016-07" db="EMBL/GenBank/DDBJ databases">
        <title>Genome of Pelobium manganitolerans.</title>
        <authorList>
            <person name="Wu S."/>
            <person name="Wang G."/>
        </authorList>
    </citation>
    <scope>NUCLEOTIDE SEQUENCE [LARGE SCALE GENOMIC DNA]</scope>
    <source>
        <strain evidence="1 2">YS-25</strain>
    </source>
</reference>
<dbReference type="PROSITE" id="PS51257">
    <property type="entry name" value="PROKAR_LIPOPROTEIN"/>
    <property type="match status" value="1"/>
</dbReference>
<accession>A0A419S9A7</accession>
<name>A0A419S9A7_9SPHI</name>
<evidence type="ECO:0000313" key="1">
    <source>
        <dbReference type="EMBL" id="RKD18581.1"/>
    </source>
</evidence>
<dbReference type="EMBL" id="MBTA01000004">
    <property type="protein sequence ID" value="RKD18581.1"/>
    <property type="molecule type" value="Genomic_DNA"/>
</dbReference>
<dbReference type="OrthoDB" id="705316at2"/>
<sequence>MKKLFFYALCVAVLSSCTKPQKKDQVFEKIWKATGGKSTFEKSRFFEFEFAVERDRNKTPGRKHLWDRYTGDYRLESVDASGAKTVTLFNVNTKQGKAFVNGVALDNEQTSQAIQTAYAKFINDSYWLMVPLKLQDEGVNTELAPDTAINDVKCNVIHLNFDKVGLTPGDQYWLFVNDNTGEVVQWTFLLQHQQKPATFTWAPYQDLGGGLKLSTKKINTDGKTTIYYPVANVLTEVDKTKFTQP</sequence>
<dbReference type="Proteomes" id="UP000283433">
    <property type="component" value="Unassembled WGS sequence"/>
</dbReference>
<dbReference type="Pfam" id="PF20113">
    <property type="entry name" value="DUF6503"/>
    <property type="match status" value="1"/>
</dbReference>
<evidence type="ECO:0008006" key="3">
    <source>
        <dbReference type="Google" id="ProtNLM"/>
    </source>
</evidence>
<comment type="caution">
    <text evidence="1">The sequence shown here is derived from an EMBL/GenBank/DDBJ whole genome shotgun (WGS) entry which is preliminary data.</text>
</comment>